<dbReference type="CDD" id="cd13128">
    <property type="entry name" value="MATE_Wzx_like"/>
    <property type="match status" value="1"/>
</dbReference>
<keyword evidence="3 7" id="KW-0812">Transmembrane</keyword>
<keyword evidence="2" id="KW-1003">Cell membrane</keyword>
<proteinExistence type="predicted"/>
<dbReference type="InterPro" id="IPR002797">
    <property type="entry name" value="Polysacc_synth"/>
</dbReference>
<dbReference type="EMBL" id="AAMIRF010000045">
    <property type="protein sequence ID" value="EDH7457967.1"/>
    <property type="molecule type" value="Genomic_DNA"/>
</dbReference>
<evidence type="ECO:0000256" key="4">
    <source>
        <dbReference type="ARBA" id="ARBA00022989"/>
    </source>
</evidence>
<sequence length="411" mass="46718">MLRKNIFYLFIVQGGNYLIPLLTFPYLLRVLGPTSFGLLGFFQATIQYCILLIEYGFNWTATEAIAKNKNSKEKVTIIFWGVFWAKVFLASTSILLLLILIMVFDIYAQHFLVILAFIPLIVSNIIYPVWFFQGIEEMKWITICTLLAKLIIVPTTFIFVNNPNDIWVAAFIQSCSMMLSGLISVYIIMRKKWVSKIIFDYVYIRKCLSDGWHLFISTSAISLYTTSTTIILGAIAGPIAVGYYNTANTIRGAMQGLLNPIAQAIYPRISYLITEDYQSALFLIKRMLKYFCCIALLSSLSLFIYAAPIIKIVAGTGYDGAVTVLRWMSFIPFFVAMSNIFGVQTMLTHGYKKEFSFVLIISGVLNILLILPLVYFESQAGAAMALLLTEVFVTAMMYIFLRKKKIFLFKR</sequence>
<accession>A0A635JCL4</accession>
<evidence type="ECO:0000256" key="3">
    <source>
        <dbReference type="ARBA" id="ARBA00022692"/>
    </source>
</evidence>
<keyword evidence="5 7" id="KW-0472">Membrane</keyword>
<protein>
    <recommendedName>
        <fullName evidence="6">Putative O-antigen transporter</fullName>
    </recommendedName>
</protein>
<feature type="transmembrane region" description="Helical" evidence="7">
    <location>
        <begin position="34"/>
        <end position="57"/>
    </location>
</feature>
<dbReference type="AlphaFoldDB" id="A0A635JCL4"/>
<evidence type="ECO:0000256" key="6">
    <source>
        <dbReference type="ARBA" id="ARBA00049738"/>
    </source>
</evidence>
<comment type="subcellular location">
    <subcellularLocation>
        <location evidence="1">Cell membrane</location>
        <topology evidence="1">Multi-pass membrane protein</topology>
    </subcellularLocation>
</comment>
<feature type="transmembrane region" description="Helical" evidence="7">
    <location>
        <begin position="382"/>
        <end position="401"/>
    </location>
</feature>
<evidence type="ECO:0000256" key="5">
    <source>
        <dbReference type="ARBA" id="ARBA00023136"/>
    </source>
</evidence>
<dbReference type="InterPro" id="IPR050833">
    <property type="entry name" value="Poly_Biosynth_Transport"/>
</dbReference>
<feature type="transmembrane region" description="Helical" evidence="7">
    <location>
        <begin position="140"/>
        <end position="160"/>
    </location>
</feature>
<reference evidence="8" key="1">
    <citation type="submission" date="2018-07" db="EMBL/GenBank/DDBJ databases">
        <authorList>
            <consortium name="PulseNet: The National Subtyping Network for Foodborne Disease Surveillance"/>
            <person name="Tarr C.L."/>
            <person name="Trees E."/>
            <person name="Katz L.S."/>
            <person name="Carleton-Romer H.A."/>
            <person name="Stroika S."/>
            <person name="Kucerova Z."/>
            <person name="Roache K.F."/>
            <person name="Sabol A.L."/>
            <person name="Besser J."/>
            <person name="Gerner-Smidt P."/>
        </authorList>
    </citation>
    <scope>NUCLEOTIDE SEQUENCE</scope>
    <source>
        <strain evidence="8">PNUSAS008615</strain>
    </source>
</reference>
<feature type="transmembrane region" description="Helical" evidence="7">
    <location>
        <begin position="166"/>
        <end position="189"/>
    </location>
</feature>
<dbReference type="PANTHER" id="PTHR30250:SF11">
    <property type="entry name" value="O-ANTIGEN TRANSPORTER-RELATED"/>
    <property type="match status" value="1"/>
</dbReference>
<dbReference type="GO" id="GO:0005886">
    <property type="term" value="C:plasma membrane"/>
    <property type="evidence" value="ECO:0007669"/>
    <property type="project" value="UniProtKB-SubCell"/>
</dbReference>
<feature type="transmembrane region" description="Helical" evidence="7">
    <location>
        <begin position="7"/>
        <end position="28"/>
    </location>
</feature>
<organism evidence="8">
    <name type="scientific">Salmonella diarizonae</name>
    <dbReference type="NCBI Taxonomy" id="59204"/>
    <lineage>
        <taxon>Bacteria</taxon>
        <taxon>Pseudomonadati</taxon>
        <taxon>Pseudomonadota</taxon>
        <taxon>Gammaproteobacteria</taxon>
        <taxon>Enterobacterales</taxon>
        <taxon>Enterobacteriaceae</taxon>
        <taxon>Salmonella</taxon>
    </lineage>
</organism>
<feature type="transmembrane region" description="Helical" evidence="7">
    <location>
        <begin position="290"/>
        <end position="312"/>
    </location>
</feature>
<feature type="transmembrane region" description="Helical" evidence="7">
    <location>
        <begin position="324"/>
        <end position="343"/>
    </location>
</feature>
<gene>
    <name evidence="8" type="ORF">B4V94_21585</name>
</gene>
<dbReference type="PANTHER" id="PTHR30250">
    <property type="entry name" value="PST FAMILY PREDICTED COLANIC ACID TRANSPORTER"/>
    <property type="match status" value="1"/>
</dbReference>
<evidence type="ECO:0000256" key="7">
    <source>
        <dbReference type="SAM" id="Phobius"/>
    </source>
</evidence>
<name>A0A635JCL4_SALDZ</name>
<evidence type="ECO:0000256" key="1">
    <source>
        <dbReference type="ARBA" id="ARBA00004651"/>
    </source>
</evidence>
<feature type="transmembrane region" description="Helical" evidence="7">
    <location>
        <begin position="355"/>
        <end position="376"/>
    </location>
</feature>
<keyword evidence="4 7" id="KW-1133">Transmembrane helix</keyword>
<feature type="transmembrane region" description="Helical" evidence="7">
    <location>
        <begin position="77"/>
        <end position="104"/>
    </location>
</feature>
<evidence type="ECO:0000313" key="8">
    <source>
        <dbReference type="EMBL" id="EDH7457967.1"/>
    </source>
</evidence>
<evidence type="ECO:0000256" key="2">
    <source>
        <dbReference type="ARBA" id="ARBA00022475"/>
    </source>
</evidence>
<dbReference type="Pfam" id="PF01943">
    <property type="entry name" value="Polysacc_synt"/>
    <property type="match status" value="1"/>
</dbReference>
<comment type="caution">
    <text evidence="8">The sequence shown here is derived from an EMBL/GenBank/DDBJ whole genome shotgun (WGS) entry which is preliminary data.</text>
</comment>
<feature type="transmembrane region" description="Helical" evidence="7">
    <location>
        <begin position="110"/>
        <end position="133"/>
    </location>
</feature>